<name>A0A7H0H555_9ACTN</name>
<keyword evidence="1" id="KW-0472">Membrane</keyword>
<sequence length="186" mass="18611">MRFKALVLILSVLAGAVGIAWVQAPAASACSCAVSTVPEFVEFADVVGSGTVRRVTPPADQSSSAAATTYLVDLDAVWKGPAVAEVRMLSAVSSASCGLEGIGQGDRIILFANGSGPLEANLCGGTWLYDDDTAAELTSLLGAPMAPLPAPAPAPGAADLTAWTIVVALILGAGVAAGAVRYGLDR</sequence>
<protein>
    <recommendedName>
        <fullName evidence="5">Tissue inhibitor of metalloproteinase</fullName>
    </recommendedName>
</protein>
<dbReference type="EMBL" id="CP060789">
    <property type="protein sequence ID" value="QNP55671.1"/>
    <property type="molecule type" value="Genomic_DNA"/>
</dbReference>
<feature type="chain" id="PRO_5039284659" description="Tissue inhibitor of metalloproteinase" evidence="2">
    <location>
        <begin position="23"/>
        <end position="186"/>
    </location>
</feature>
<accession>A0A7H0H555</accession>
<dbReference type="PROSITE" id="PS51257">
    <property type="entry name" value="PROKAR_LIPOPROTEIN"/>
    <property type="match status" value="1"/>
</dbReference>
<dbReference type="Gene3D" id="2.40.50.120">
    <property type="match status" value="1"/>
</dbReference>
<evidence type="ECO:0000313" key="3">
    <source>
        <dbReference type="EMBL" id="QNP55671.1"/>
    </source>
</evidence>
<dbReference type="InterPro" id="IPR008993">
    <property type="entry name" value="TIMP-like_OB-fold"/>
</dbReference>
<dbReference type="RefSeq" id="WP_187720800.1">
    <property type="nucleotide sequence ID" value="NZ_BAABBL010000005.1"/>
</dbReference>
<proteinExistence type="predicted"/>
<keyword evidence="2" id="KW-0732">Signal</keyword>
<gene>
    <name evidence="3" type="ORF">H9L22_16195</name>
</gene>
<evidence type="ECO:0000256" key="2">
    <source>
        <dbReference type="SAM" id="SignalP"/>
    </source>
</evidence>
<feature type="signal peptide" evidence="2">
    <location>
        <begin position="1"/>
        <end position="22"/>
    </location>
</feature>
<dbReference type="KEGG" id="tdf:H9L22_16195"/>
<keyword evidence="4" id="KW-1185">Reference proteome</keyword>
<evidence type="ECO:0000313" key="4">
    <source>
        <dbReference type="Proteomes" id="UP000516117"/>
    </source>
</evidence>
<keyword evidence="1" id="KW-1133">Transmembrane helix</keyword>
<evidence type="ECO:0008006" key="5">
    <source>
        <dbReference type="Google" id="ProtNLM"/>
    </source>
</evidence>
<organism evidence="3 4">
    <name type="scientific">Tessaracoccus defluvii</name>
    <dbReference type="NCBI Taxonomy" id="1285901"/>
    <lineage>
        <taxon>Bacteria</taxon>
        <taxon>Bacillati</taxon>
        <taxon>Actinomycetota</taxon>
        <taxon>Actinomycetes</taxon>
        <taxon>Propionibacteriales</taxon>
        <taxon>Propionibacteriaceae</taxon>
        <taxon>Tessaracoccus</taxon>
    </lineage>
</organism>
<keyword evidence="1" id="KW-0812">Transmembrane</keyword>
<evidence type="ECO:0000256" key="1">
    <source>
        <dbReference type="SAM" id="Phobius"/>
    </source>
</evidence>
<dbReference type="SUPFAM" id="SSF50242">
    <property type="entry name" value="TIMP-like"/>
    <property type="match status" value="1"/>
</dbReference>
<dbReference type="Proteomes" id="UP000516117">
    <property type="component" value="Chromosome"/>
</dbReference>
<feature type="transmembrane region" description="Helical" evidence="1">
    <location>
        <begin position="160"/>
        <end position="184"/>
    </location>
</feature>
<reference evidence="3 4" key="1">
    <citation type="submission" date="2020-08" db="EMBL/GenBank/DDBJ databases">
        <title>Genome sequence of Tessaracoccus defluvii JCM 17540T.</title>
        <authorList>
            <person name="Hyun D.-W."/>
            <person name="Bae J.-W."/>
        </authorList>
    </citation>
    <scope>NUCLEOTIDE SEQUENCE [LARGE SCALE GENOMIC DNA]</scope>
    <source>
        <strain evidence="3 4">JCM 17540</strain>
    </source>
</reference>
<dbReference type="AlphaFoldDB" id="A0A7H0H555"/>